<proteinExistence type="predicted"/>
<organism evidence="3">
    <name type="scientific">Echinostoma caproni</name>
    <dbReference type="NCBI Taxonomy" id="27848"/>
    <lineage>
        <taxon>Eukaryota</taxon>
        <taxon>Metazoa</taxon>
        <taxon>Spiralia</taxon>
        <taxon>Lophotrochozoa</taxon>
        <taxon>Platyhelminthes</taxon>
        <taxon>Trematoda</taxon>
        <taxon>Digenea</taxon>
        <taxon>Plagiorchiida</taxon>
        <taxon>Echinostomata</taxon>
        <taxon>Echinostomatoidea</taxon>
        <taxon>Echinostomatidae</taxon>
        <taxon>Echinostoma</taxon>
    </lineage>
</organism>
<accession>A0A183BD57</accession>
<name>A0A183BD57_9TREM</name>
<dbReference type="OrthoDB" id="202825at2759"/>
<keyword evidence="2" id="KW-1185">Reference proteome</keyword>
<gene>
    <name evidence="1" type="ORF">ECPE_LOCUS17142</name>
</gene>
<protein>
    <submittedName>
        <fullName evidence="1 3">Uncharacterized protein</fullName>
    </submittedName>
</protein>
<reference evidence="3" key="1">
    <citation type="submission" date="2016-06" db="UniProtKB">
        <authorList>
            <consortium name="WormBaseParasite"/>
        </authorList>
    </citation>
    <scope>IDENTIFICATION</scope>
</reference>
<evidence type="ECO:0000313" key="3">
    <source>
        <dbReference type="WBParaSite" id="ECPE_0001718601-mRNA-1"/>
    </source>
</evidence>
<evidence type="ECO:0000313" key="1">
    <source>
        <dbReference type="EMBL" id="VDP94427.1"/>
    </source>
</evidence>
<dbReference type="Proteomes" id="UP000272942">
    <property type="component" value="Unassembled WGS sequence"/>
</dbReference>
<sequence length="230" mass="25855">MHSFCPSLHTATTLDNEVKSALVTDMFNIAGFRLPPEYRSNNTQLMPCHSDTPTSSTNTSEIVCDSITPHGSKGTFPDGRTVPPSVRENGLRGLHYSGAPYSSMGRKSHIPILNGGKSSVRTIRNTAVRSRVILSRNSVTNPNKPIVSMRNVFTRFLPVSDPRLWDVALTWDERQKHTYHSRLFCREESVSSSIRFDENNFDGSVTYHLFKLCNLYIPIVLKYCFEINAG</sequence>
<dbReference type="AlphaFoldDB" id="A0A183BD57"/>
<dbReference type="WBParaSite" id="ECPE_0001718601-mRNA-1">
    <property type="protein sequence ID" value="ECPE_0001718601-mRNA-1"/>
    <property type="gene ID" value="ECPE_0001718601"/>
</dbReference>
<evidence type="ECO:0000313" key="2">
    <source>
        <dbReference type="Proteomes" id="UP000272942"/>
    </source>
</evidence>
<reference evidence="1 2" key="2">
    <citation type="submission" date="2018-11" db="EMBL/GenBank/DDBJ databases">
        <authorList>
            <consortium name="Pathogen Informatics"/>
        </authorList>
    </citation>
    <scope>NUCLEOTIDE SEQUENCE [LARGE SCALE GENOMIC DNA]</scope>
    <source>
        <strain evidence="1 2">Egypt</strain>
    </source>
</reference>
<dbReference type="EMBL" id="UZAN01067696">
    <property type="protein sequence ID" value="VDP94427.1"/>
    <property type="molecule type" value="Genomic_DNA"/>
</dbReference>